<dbReference type="EMBL" id="JALLPJ020000990">
    <property type="protein sequence ID" value="KAL3778357.1"/>
    <property type="molecule type" value="Genomic_DNA"/>
</dbReference>
<organism evidence="2 3">
    <name type="scientific">Cyclotella atomus</name>
    <dbReference type="NCBI Taxonomy" id="382360"/>
    <lineage>
        <taxon>Eukaryota</taxon>
        <taxon>Sar</taxon>
        <taxon>Stramenopiles</taxon>
        <taxon>Ochrophyta</taxon>
        <taxon>Bacillariophyta</taxon>
        <taxon>Coscinodiscophyceae</taxon>
        <taxon>Thalassiosirophycidae</taxon>
        <taxon>Stephanodiscales</taxon>
        <taxon>Stephanodiscaceae</taxon>
        <taxon>Cyclotella</taxon>
    </lineage>
</organism>
<comment type="caution">
    <text evidence="2">The sequence shown here is derived from an EMBL/GenBank/DDBJ whole genome shotgun (WGS) entry which is preliminary data.</text>
</comment>
<evidence type="ECO:0000256" key="1">
    <source>
        <dbReference type="SAM" id="MobiDB-lite"/>
    </source>
</evidence>
<reference evidence="2 3" key="1">
    <citation type="submission" date="2024-10" db="EMBL/GenBank/DDBJ databases">
        <title>Updated reference genomes for cyclostephanoid diatoms.</title>
        <authorList>
            <person name="Roberts W.R."/>
            <person name="Alverson A.J."/>
        </authorList>
    </citation>
    <scope>NUCLEOTIDE SEQUENCE [LARGE SCALE GENOMIC DNA]</scope>
    <source>
        <strain evidence="2 3">AJA010-31</strain>
    </source>
</reference>
<proteinExistence type="predicted"/>
<sequence>MMSDYNYKCHPTTEQIEPMDTSYDAKIPTGAAYDESPRCIGAVNKFGSSQVVAYASNESANDANKNEEEETPAEVAALLASISSIASREIKDDSSMMKELAEIAFPDLSPTVTTDEAGPALSGYDMQPEELMHWQYCHGPAVKPIKHRHRHYRGEERKKRAVSMDSPDRMIEGNYSAEEPAVPMLQWRTINASSSYDDGDKEVEGGIFSTPPHSPAGRHHNMFGAVPNSEYRRSNHHVHDVPFKKASIAENVKTRYNRPRAVSAAEHKNNGYPKQKKEARRRHASLGNDMDLPWNNRDETEDKPMKLILRKKFSWKNYPELEEFLIANREEYLRHSTLNYTMQQKKYNNTLTQRLIELAATHGYQFDPKDFSFVTVRDRIRCYFKSYVQSMKKRGVVIGYAARKAGLVTEEELEASAMTSGKIYIPNHEMEWECDDV</sequence>
<feature type="region of interest" description="Disordered" evidence="1">
    <location>
        <begin position="263"/>
        <end position="297"/>
    </location>
</feature>
<evidence type="ECO:0000313" key="2">
    <source>
        <dbReference type="EMBL" id="KAL3778357.1"/>
    </source>
</evidence>
<evidence type="ECO:0008006" key="4">
    <source>
        <dbReference type="Google" id="ProtNLM"/>
    </source>
</evidence>
<keyword evidence="3" id="KW-1185">Reference proteome</keyword>
<name>A0ABD3NSV4_9STRA</name>
<gene>
    <name evidence="2" type="ORF">ACHAWO_002325</name>
</gene>
<dbReference type="AlphaFoldDB" id="A0ABD3NSV4"/>
<accession>A0ABD3NSV4</accession>
<dbReference type="Proteomes" id="UP001530400">
    <property type="component" value="Unassembled WGS sequence"/>
</dbReference>
<evidence type="ECO:0000313" key="3">
    <source>
        <dbReference type="Proteomes" id="UP001530400"/>
    </source>
</evidence>
<protein>
    <recommendedName>
        <fullName evidence="4">SWIRM domain-containing protein</fullName>
    </recommendedName>
</protein>